<reference evidence="2" key="1">
    <citation type="journal article" date="2014" name="Proc. Natl. Acad. Sci. U.S.A.">
        <title>Extensive sampling of basidiomycete genomes demonstrates inadequacy of the white-rot/brown-rot paradigm for wood decay fungi.</title>
        <authorList>
            <person name="Riley R."/>
            <person name="Salamov A.A."/>
            <person name="Brown D.W."/>
            <person name="Nagy L.G."/>
            <person name="Floudas D."/>
            <person name="Held B.W."/>
            <person name="Levasseur A."/>
            <person name="Lombard V."/>
            <person name="Morin E."/>
            <person name="Otillar R."/>
            <person name="Lindquist E.A."/>
            <person name="Sun H."/>
            <person name="LaButti K.M."/>
            <person name="Schmutz J."/>
            <person name="Jabbour D."/>
            <person name="Luo H."/>
            <person name="Baker S.E."/>
            <person name="Pisabarro A.G."/>
            <person name="Walton J.D."/>
            <person name="Blanchette R.A."/>
            <person name="Henrissat B."/>
            <person name="Martin F."/>
            <person name="Cullen D."/>
            <person name="Hibbett D.S."/>
            <person name="Grigoriev I.V."/>
        </authorList>
    </citation>
    <scope>NUCLEOTIDE SEQUENCE [LARGE SCALE GENOMIC DNA]</scope>
    <source>
        <strain evidence="2">CBS 339.88</strain>
    </source>
</reference>
<organism evidence="1 2">
    <name type="scientific">Galerina marginata (strain CBS 339.88)</name>
    <dbReference type="NCBI Taxonomy" id="685588"/>
    <lineage>
        <taxon>Eukaryota</taxon>
        <taxon>Fungi</taxon>
        <taxon>Dikarya</taxon>
        <taxon>Basidiomycota</taxon>
        <taxon>Agaricomycotina</taxon>
        <taxon>Agaricomycetes</taxon>
        <taxon>Agaricomycetidae</taxon>
        <taxon>Agaricales</taxon>
        <taxon>Agaricineae</taxon>
        <taxon>Strophariaceae</taxon>
        <taxon>Galerina</taxon>
    </lineage>
</organism>
<dbReference type="AlphaFoldDB" id="A0A067S9G3"/>
<proteinExistence type="predicted"/>
<evidence type="ECO:0000313" key="2">
    <source>
        <dbReference type="Proteomes" id="UP000027222"/>
    </source>
</evidence>
<dbReference type="Proteomes" id="UP000027222">
    <property type="component" value="Unassembled WGS sequence"/>
</dbReference>
<sequence length="151" mass="17153">MSKIAAEGTKVANRSANEFGEVHSTVNSLIRTYGVKKSKKAELANNIEVLEKLGDSVKAYAKWWNQMHMLQTSTERRLQAGYGALRKKALEVKWVELKGEYEQYTAKIRGVEADYPTIFSPEFRARTIEGARRLDLKTMTLGQKIKILWGS</sequence>
<accession>A0A067S9G3</accession>
<dbReference type="HOGENOM" id="CLU_1731610_0_0_1"/>
<name>A0A067S9G3_GALM3</name>
<evidence type="ECO:0000313" key="1">
    <source>
        <dbReference type="EMBL" id="KDR67471.1"/>
    </source>
</evidence>
<protein>
    <submittedName>
        <fullName evidence="1">Uncharacterized protein</fullName>
    </submittedName>
</protein>
<keyword evidence="2" id="KW-1185">Reference proteome</keyword>
<gene>
    <name evidence="1" type="ORF">GALMADRAFT_258045</name>
</gene>
<dbReference type="EMBL" id="KL142414">
    <property type="protein sequence ID" value="KDR67471.1"/>
    <property type="molecule type" value="Genomic_DNA"/>
</dbReference>